<sequence length="327" mass="37108">MNRLIYNEVLKMIKNKRILVILLILFILIPLFTYAQYRNTAEQIKQSGTDDWRLLLQQQIVDQQNRLASSRIPEEWKTWAKINIEQQQYYLEHNINPAAPGAPTFLRKFIEQSSSLFLPLLVVVLASDIVSGEYTRGTIKLLLTRPVPRWKILLSKYIALLLGISLLLLLTAVTGYAISGIAFGYRGWSLPVLTGFQIQGDQLLTGHVRLIPQWKYIFMAFGLVWFSSIVVGTLSFMVSVLVRSTAAGIGILLAAIISGNLLMQMAPSWKILKYFAFTHLSLTDYLAGKPIMMEDMSFPFSLFILSIWALAALCISWITFVRKDILS</sequence>
<organism evidence="2 3">
    <name type="scientific">Thermoactinomyces intermedius</name>
    <dbReference type="NCBI Taxonomy" id="2024"/>
    <lineage>
        <taxon>Bacteria</taxon>
        <taxon>Bacillati</taxon>
        <taxon>Bacillota</taxon>
        <taxon>Bacilli</taxon>
        <taxon>Bacillales</taxon>
        <taxon>Thermoactinomycetaceae</taxon>
        <taxon>Thermoactinomyces</taxon>
    </lineage>
</organism>
<feature type="transmembrane region" description="Helical" evidence="1">
    <location>
        <begin position="18"/>
        <end position="37"/>
    </location>
</feature>
<dbReference type="EMBL" id="JAECVW010000002">
    <property type="protein sequence ID" value="MBH8594513.1"/>
    <property type="molecule type" value="Genomic_DNA"/>
</dbReference>
<feature type="transmembrane region" description="Helical" evidence="1">
    <location>
        <begin position="245"/>
        <end position="265"/>
    </location>
</feature>
<dbReference type="Pfam" id="PF12679">
    <property type="entry name" value="ABC2_membrane_2"/>
    <property type="match status" value="1"/>
</dbReference>
<name>A0A8I1AED5_THEIN</name>
<protein>
    <submittedName>
        <fullName evidence="2">ABC transporter permease</fullName>
    </submittedName>
</protein>
<feature type="transmembrane region" description="Helical" evidence="1">
    <location>
        <begin position="157"/>
        <end position="185"/>
    </location>
</feature>
<proteinExistence type="predicted"/>
<keyword evidence="1" id="KW-1133">Transmembrane helix</keyword>
<evidence type="ECO:0000256" key="1">
    <source>
        <dbReference type="SAM" id="Phobius"/>
    </source>
</evidence>
<evidence type="ECO:0000313" key="3">
    <source>
        <dbReference type="Proteomes" id="UP000633619"/>
    </source>
</evidence>
<dbReference type="PANTHER" id="PTHR37305:SF2">
    <property type="entry name" value="BACITRACIN TRANSPORT PERMEASE PROTEIN BCRB"/>
    <property type="match status" value="1"/>
</dbReference>
<comment type="caution">
    <text evidence="2">The sequence shown here is derived from an EMBL/GenBank/DDBJ whole genome shotgun (WGS) entry which is preliminary data.</text>
</comment>
<keyword evidence="1" id="KW-0472">Membrane</keyword>
<dbReference type="Proteomes" id="UP000633619">
    <property type="component" value="Unassembled WGS sequence"/>
</dbReference>
<reference evidence="2 3" key="1">
    <citation type="submission" date="2020-12" db="EMBL/GenBank/DDBJ databases">
        <title>WGS of Thermoactinomyces spp.</title>
        <authorList>
            <person name="Cheng K."/>
        </authorList>
    </citation>
    <scope>NUCLEOTIDE SEQUENCE [LARGE SCALE GENOMIC DNA]</scope>
    <source>
        <strain evidence="3">CICC 10671\DSM 43846</strain>
    </source>
</reference>
<evidence type="ECO:0000313" key="2">
    <source>
        <dbReference type="EMBL" id="MBH8594513.1"/>
    </source>
</evidence>
<accession>A0A8I1AED5</accession>
<dbReference type="GO" id="GO:0005886">
    <property type="term" value="C:plasma membrane"/>
    <property type="evidence" value="ECO:0007669"/>
    <property type="project" value="UniProtKB-SubCell"/>
</dbReference>
<dbReference type="AlphaFoldDB" id="A0A8I1AED5"/>
<keyword evidence="3" id="KW-1185">Reference proteome</keyword>
<dbReference type="RefSeq" id="WP_181731755.1">
    <property type="nucleotide sequence ID" value="NZ_JACEIR010000003.1"/>
</dbReference>
<keyword evidence="1" id="KW-0812">Transmembrane</keyword>
<dbReference type="PANTHER" id="PTHR37305">
    <property type="entry name" value="INTEGRAL MEMBRANE PROTEIN-RELATED"/>
    <property type="match status" value="1"/>
</dbReference>
<feature type="transmembrane region" description="Helical" evidence="1">
    <location>
        <begin position="300"/>
        <end position="320"/>
    </location>
</feature>
<gene>
    <name evidence="2" type="ORF">I8U20_04120</name>
</gene>
<feature type="transmembrane region" description="Helical" evidence="1">
    <location>
        <begin position="216"/>
        <end position="238"/>
    </location>
</feature>
<dbReference type="GO" id="GO:0140359">
    <property type="term" value="F:ABC-type transporter activity"/>
    <property type="evidence" value="ECO:0007669"/>
    <property type="project" value="InterPro"/>
</dbReference>